<sequence length="56" mass="6219">MQNSPSPDERTFGPLPRKDILAVCSFLNRRPAARATSTIDGPEFFLERLAAAARMQ</sequence>
<comment type="caution">
    <text evidence="1">The sequence shown here is derived from an EMBL/GenBank/DDBJ whole genome shotgun (WGS) entry which is preliminary data.</text>
</comment>
<evidence type="ECO:0000313" key="1">
    <source>
        <dbReference type="EMBL" id="MCH8614505.1"/>
    </source>
</evidence>
<dbReference type="RefSeq" id="WP_241444532.1">
    <property type="nucleotide sequence ID" value="NZ_JAKZHW010000001.1"/>
</dbReference>
<keyword evidence="2" id="KW-1185">Reference proteome</keyword>
<dbReference type="Proteomes" id="UP001203058">
    <property type="component" value="Unassembled WGS sequence"/>
</dbReference>
<dbReference type="EMBL" id="JAKZHW010000001">
    <property type="protein sequence ID" value="MCH8614505.1"/>
    <property type="molecule type" value="Genomic_DNA"/>
</dbReference>
<accession>A0ABS9VHQ6</accession>
<protein>
    <submittedName>
        <fullName evidence="1">Uncharacterized protein</fullName>
    </submittedName>
</protein>
<evidence type="ECO:0000313" key="2">
    <source>
        <dbReference type="Proteomes" id="UP001203058"/>
    </source>
</evidence>
<name>A0ABS9VHQ6_9SPHN</name>
<proteinExistence type="predicted"/>
<organism evidence="1 2">
    <name type="scientific">Sphingomonas telluris</name>
    <dbReference type="NCBI Taxonomy" id="2907998"/>
    <lineage>
        <taxon>Bacteria</taxon>
        <taxon>Pseudomonadati</taxon>
        <taxon>Pseudomonadota</taxon>
        <taxon>Alphaproteobacteria</taxon>
        <taxon>Sphingomonadales</taxon>
        <taxon>Sphingomonadaceae</taxon>
        <taxon>Sphingomonas</taxon>
    </lineage>
</organism>
<reference evidence="1 2" key="1">
    <citation type="submission" date="2022-03" db="EMBL/GenBank/DDBJ databases">
        <authorList>
            <person name="Jo J.-H."/>
            <person name="Im W.-T."/>
        </authorList>
    </citation>
    <scope>NUCLEOTIDE SEQUENCE [LARGE SCALE GENOMIC DNA]</scope>
    <source>
        <strain evidence="1 2">SM33</strain>
    </source>
</reference>
<gene>
    <name evidence="1" type="ORF">LZ016_00070</name>
</gene>